<name>C3Z377_BRAFL</name>
<proteinExistence type="predicted"/>
<dbReference type="EMBL" id="GG666576">
    <property type="protein sequence ID" value="EEN52921.1"/>
    <property type="molecule type" value="Genomic_DNA"/>
</dbReference>
<gene>
    <name evidence="1" type="ORF">BRAFLDRAFT_279309</name>
</gene>
<dbReference type="InParanoid" id="C3Z377"/>
<evidence type="ECO:0000313" key="1">
    <source>
        <dbReference type="EMBL" id="EEN52921.1"/>
    </source>
</evidence>
<reference evidence="1" key="1">
    <citation type="journal article" date="2008" name="Nature">
        <title>The amphioxus genome and the evolution of the chordate karyotype.</title>
        <authorList>
            <consortium name="US DOE Joint Genome Institute (JGI-PGF)"/>
            <person name="Putnam N.H."/>
            <person name="Butts T."/>
            <person name="Ferrier D.E.K."/>
            <person name="Furlong R.F."/>
            <person name="Hellsten U."/>
            <person name="Kawashima T."/>
            <person name="Robinson-Rechavi M."/>
            <person name="Shoguchi E."/>
            <person name="Terry A."/>
            <person name="Yu J.-K."/>
            <person name="Benito-Gutierrez E.L."/>
            <person name="Dubchak I."/>
            <person name="Garcia-Fernandez J."/>
            <person name="Gibson-Brown J.J."/>
            <person name="Grigoriev I.V."/>
            <person name="Horton A.C."/>
            <person name="de Jong P.J."/>
            <person name="Jurka J."/>
            <person name="Kapitonov V.V."/>
            <person name="Kohara Y."/>
            <person name="Kuroki Y."/>
            <person name="Lindquist E."/>
            <person name="Lucas S."/>
            <person name="Osoegawa K."/>
            <person name="Pennacchio L.A."/>
            <person name="Salamov A.A."/>
            <person name="Satou Y."/>
            <person name="Sauka-Spengler T."/>
            <person name="Schmutz J."/>
            <person name="Shin-I T."/>
            <person name="Toyoda A."/>
            <person name="Bronner-Fraser M."/>
            <person name="Fujiyama A."/>
            <person name="Holland L.Z."/>
            <person name="Holland P.W.H."/>
            <person name="Satoh N."/>
            <person name="Rokhsar D.S."/>
        </authorList>
    </citation>
    <scope>NUCLEOTIDE SEQUENCE [LARGE SCALE GENOMIC DNA]</scope>
    <source>
        <strain evidence="1">S238N-H82</strain>
        <tissue evidence="1">Testes</tissue>
    </source>
</reference>
<sequence>MALAAHLIKSMVKLKAFLETENNRLWKQNRNKTTISIQTGRFKLSKISNLILF</sequence>
<organism>
    <name type="scientific">Branchiostoma floridae</name>
    <name type="common">Florida lancelet</name>
    <name type="synonym">Amphioxus</name>
    <dbReference type="NCBI Taxonomy" id="7739"/>
    <lineage>
        <taxon>Eukaryota</taxon>
        <taxon>Metazoa</taxon>
        <taxon>Chordata</taxon>
        <taxon>Cephalochordata</taxon>
        <taxon>Leptocardii</taxon>
        <taxon>Amphioxiformes</taxon>
        <taxon>Branchiostomatidae</taxon>
        <taxon>Branchiostoma</taxon>
    </lineage>
</organism>
<protein>
    <submittedName>
        <fullName evidence="1">Uncharacterized protein</fullName>
    </submittedName>
</protein>
<accession>C3Z377</accession>
<dbReference type="AlphaFoldDB" id="C3Z377"/>